<dbReference type="AlphaFoldDB" id="A0A6P2ND27"/>
<accession>A0A6P2ND27</accession>
<dbReference type="GO" id="GO:0003684">
    <property type="term" value="F:damaged DNA binding"/>
    <property type="evidence" value="ECO:0007669"/>
    <property type="project" value="InterPro"/>
</dbReference>
<reference evidence="3 4" key="1">
    <citation type="submission" date="2019-09" db="EMBL/GenBank/DDBJ databases">
        <authorList>
            <person name="Depoorter E."/>
        </authorList>
    </citation>
    <scope>NUCLEOTIDE SEQUENCE [LARGE SCALE GENOMIC DNA]</scope>
    <source>
        <strain evidence="3">LMG 26883</strain>
    </source>
</reference>
<feature type="domain" description="DNA polymerase Y-family little finger" evidence="1">
    <location>
        <begin position="22"/>
        <end position="73"/>
    </location>
</feature>
<dbReference type="Proteomes" id="UP000494162">
    <property type="component" value="Unassembled WGS sequence"/>
</dbReference>
<dbReference type="InterPro" id="IPR017961">
    <property type="entry name" value="DNA_pol_Y-fam_little_finger"/>
</dbReference>
<evidence type="ECO:0000313" key="3">
    <source>
        <dbReference type="EMBL" id="VWB88890.1"/>
    </source>
</evidence>
<sequence>MLTPPADARPDTTYLNYEGTSDVAVTVPTSDTLRLVAAALYGLKRIYKPGFKYAKARFMLTELQAQGVEQGDLFAPEASKRDRLMAELDAVNDRFGRNTLRVGNVEGHQAWHMAQNAKTPSYTTDWGDLPVAR</sequence>
<evidence type="ECO:0000259" key="2">
    <source>
        <dbReference type="Pfam" id="PF13438"/>
    </source>
</evidence>
<dbReference type="GeneID" id="93171319"/>
<dbReference type="EMBL" id="CABVPP010000035">
    <property type="protein sequence ID" value="VWB88890.1"/>
    <property type="molecule type" value="Genomic_DNA"/>
</dbReference>
<dbReference type="InterPro" id="IPR025188">
    <property type="entry name" value="DUF4113"/>
</dbReference>
<feature type="domain" description="DUF4113" evidence="2">
    <location>
        <begin position="82"/>
        <end position="132"/>
    </location>
</feature>
<evidence type="ECO:0000313" key="4">
    <source>
        <dbReference type="Proteomes" id="UP000494162"/>
    </source>
</evidence>
<dbReference type="Pfam" id="PF13438">
    <property type="entry name" value="DUF4113"/>
    <property type="match status" value="1"/>
</dbReference>
<organism evidence="3 4">
    <name type="scientific">Burkholderia pseudomultivorans</name>
    <dbReference type="NCBI Taxonomy" id="1207504"/>
    <lineage>
        <taxon>Bacteria</taxon>
        <taxon>Pseudomonadati</taxon>
        <taxon>Pseudomonadota</taxon>
        <taxon>Betaproteobacteria</taxon>
        <taxon>Burkholderiales</taxon>
        <taxon>Burkholderiaceae</taxon>
        <taxon>Burkholderia</taxon>
        <taxon>Burkholderia cepacia complex</taxon>
    </lineage>
</organism>
<name>A0A6P2ND27_9BURK</name>
<gene>
    <name evidence="3" type="ORF">BPS26883_04278</name>
</gene>
<evidence type="ECO:0000259" key="1">
    <source>
        <dbReference type="Pfam" id="PF11799"/>
    </source>
</evidence>
<dbReference type="GO" id="GO:0006281">
    <property type="term" value="P:DNA repair"/>
    <property type="evidence" value="ECO:0007669"/>
    <property type="project" value="InterPro"/>
</dbReference>
<dbReference type="Pfam" id="PF11799">
    <property type="entry name" value="IMS_C"/>
    <property type="match status" value="1"/>
</dbReference>
<proteinExistence type="predicted"/>
<dbReference type="RefSeq" id="WP_006405725.1">
    <property type="nucleotide sequence ID" value="NZ_CABVPP010000035.1"/>
</dbReference>
<protein>
    <submittedName>
        <fullName evidence="3">Uncharacterized protein</fullName>
    </submittedName>
</protein>